<evidence type="ECO:0000259" key="2">
    <source>
        <dbReference type="Pfam" id="PF01583"/>
    </source>
</evidence>
<reference evidence="3" key="1">
    <citation type="submission" date="2024-07" db="EMBL/GenBank/DDBJ databases">
        <authorList>
            <person name="Yu S.T."/>
        </authorList>
    </citation>
    <scope>NUCLEOTIDE SEQUENCE</scope>
    <source>
        <strain evidence="3">Y1</strain>
    </source>
</reference>
<sequence length="177" mass="19034">MNQPRSSAVFWFLGLPASGKTTLARHLLAHLRTEHGADCGLYDADAERATGVLRDLGWSPSDRIATIHALARAASRHQVGIVTLVTSTEAERQLAADLLGERLHLIHVHAPERVRHARDALRTVRAYRTNPAPDAPELSWSDPELPALALDTTAPLSTSVKALCAFAATTLTNAASP</sequence>
<dbReference type="Gene3D" id="3.40.50.300">
    <property type="entry name" value="P-loop containing nucleotide triphosphate hydrolases"/>
    <property type="match status" value="1"/>
</dbReference>
<dbReference type="GO" id="GO:0004020">
    <property type="term" value="F:adenylylsulfate kinase activity"/>
    <property type="evidence" value="ECO:0007669"/>
    <property type="project" value="UniProtKB-EC"/>
</dbReference>
<proteinExistence type="predicted"/>
<dbReference type="EC" id="2.7.1.25" evidence="3"/>
<dbReference type="InterPro" id="IPR059117">
    <property type="entry name" value="APS_kinase_dom"/>
</dbReference>
<protein>
    <submittedName>
        <fullName evidence="3">Adenylyl-sulfate kinase</fullName>
        <ecNumber evidence="3">2.7.1.25</ecNumber>
    </submittedName>
</protein>
<evidence type="ECO:0000256" key="1">
    <source>
        <dbReference type="ARBA" id="ARBA00022679"/>
    </source>
</evidence>
<dbReference type="InterPro" id="IPR027417">
    <property type="entry name" value="P-loop_NTPase"/>
</dbReference>
<organism evidence="3">
    <name type="scientific">Streptomyces sp. Y1</name>
    <dbReference type="NCBI Taxonomy" id="3238634"/>
    <lineage>
        <taxon>Bacteria</taxon>
        <taxon>Bacillati</taxon>
        <taxon>Actinomycetota</taxon>
        <taxon>Actinomycetes</taxon>
        <taxon>Kitasatosporales</taxon>
        <taxon>Streptomycetaceae</taxon>
        <taxon>Streptomyces</taxon>
    </lineage>
</organism>
<keyword evidence="3" id="KW-0418">Kinase</keyword>
<dbReference type="RefSeq" id="WP_369182869.1">
    <property type="nucleotide sequence ID" value="NZ_CP163445.1"/>
</dbReference>
<name>A0AB39TG63_9ACTN</name>
<evidence type="ECO:0000313" key="3">
    <source>
        <dbReference type="EMBL" id="XDQ78397.1"/>
    </source>
</evidence>
<dbReference type="Pfam" id="PF01583">
    <property type="entry name" value="APS_kinase"/>
    <property type="match status" value="1"/>
</dbReference>
<dbReference type="EMBL" id="CP163445">
    <property type="protein sequence ID" value="XDQ78397.1"/>
    <property type="molecule type" value="Genomic_DNA"/>
</dbReference>
<gene>
    <name evidence="3" type="ORF">AB2U05_07875</name>
</gene>
<dbReference type="SUPFAM" id="SSF52540">
    <property type="entry name" value="P-loop containing nucleoside triphosphate hydrolases"/>
    <property type="match status" value="1"/>
</dbReference>
<feature type="domain" description="APS kinase" evidence="2">
    <location>
        <begin position="7"/>
        <end position="120"/>
    </location>
</feature>
<accession>A0AB39TG63</accession>
<dbReference type="AlphaFoldDB" id="A0AB39TG63"/>
<keyword evidence="1 3" id="KW-0808">Transferase</keyword>